<keyword evidence="13" id="KW-1185">Reference proteome</keyword>
<dbReference type="InterPro" id="IPR005944">
    <property type="entry name" value="Pro_iminopeptidase"/>
</dbReference>
<dbReference type="PANTHER" id="PTHR43722:SF1">
    <property type="entry name" value="PROLINE IMINOPEPTIDASE"/>
    <property type="match status" value="1"/>
</dbReference>
<accession>A0A936Z0U0</accession>
<evidence type="ECO:0000256" key="6">
    <source>
        <dbReference type="ARBA" id="ARBA00022438"/>
    </source>
</evidence>
<dbReference type="InterPro" id="IPR000073">
    <property type="entry name" value="AB_hydrolase_1"/>
</dbReference>
<evidence type="ECO:0000313" key="13">
    <source>
        <dbReference type="Proteomes" id="UP000599109"/>
    </source>
</evidence>
<evidence type="ECO:0000256" key="5">
    <source>
        <dbReference type="ARBA" id="ARBA00021843"/>
    </source>
</evidence>
<keyword evidence="8" id="KW-0645">Protease</keyword>
<dbReference type="EMBL" id="JAEQNE010000004">
    <property type="protein sequence ID" value="MBL0392810.1"/>
    <property type="molecule type" value="Genomic_DNA"/>
</dbReference>
<dbReference type="AlphaFoldDB" id="A0A936Z0U0"/>
<protein>
    <recommendedName>
        <fullName evidence="5">Proline iminopeptidase</fullName>
        <ecNumber evidence="4">3.4.11.5</ecNumber>
    </recommendedName>
    <alternativeName>
        <fullName evidence="10">Prolyl aminopeptidase</fullName>
    </alternativeName>
</protein>
<dbReference type="InterPro" id="IPR029058">
    <property type="entry name" value="AB_hydrolase_fold"/>
</dbReference>
<dbReference type="PRINTS" id="PR00111">
    <property type="entry name" value="ABHYDROLASE"/>
</dbReference>
<comment type="similarity">
    <text evidence="3">Belongs to the peptidase S33 family.</text>
</comment>
<proteinExistence type="inferred from homology"/>
<comment type="catalytic activity">
    <reaction evidence="1">
        <text>Release of N-terminal proline from a peptide.</text>
        <dbReference type="EC" id="3.4.11.5"/>
    </reaction>
</comment>
<dbReference type="InterPro" id="IPR002410">
    <property type="entry name" value="Peptidase_S33"/>
</dbReference>
<dbReference type="Gene3D" id="3.40.50.1820">
    <property type="entry name" value="alpha/beta hydrolase"/>
    <property type="match status" value="1"/>
</dbReference>
<evidence type="ECO:0000256" key="1">
    <source>
        <dbReference type="ARBA" id="ARBA00001585"/>
    </source>
</evidence>
<gene>
    <name evidence="12" type="ORF">JJ685_16860</name>
</gene>
<evidence type="ECO:0000256" key="4">
    <source>
        <dbReference type="ARBA" id="ARBA00012568"/>
    </source>
</evidence>
<name>A0A936Z0U0_9BURK</name>
<comment type="caution">
    <text evidence="12">The sequence shown here is derived from an EMBL/GenBank/DDBJ whole genome shotgun (WGS) entry which is preliminary data.</text>
</comment>
<evidence type="ECO:0000259" key="11">
    <source>
        <dbReference type="Pfam" id="PF00561"/>
    </source>
</evidence>
<keyword evidence="6" id="KW-0031">Aminopeptidase</keyword>
<dbReference type="SUPFAM" id="SSF53474">
    <property type="entry name" value="alpha/beta-Hydrolases"/>
    <property type="match status" value="1"/>
</dbReference>
<reference evidence="12 13" key="1">
    <citation type="journal article" date="2017" name="Int. J. Syst. Evol. Microbiol.">
        <title>Ramlibacter monticola sp. nov., isolated from forest soil.</title>
        <authorList>
            <person name="Chaudhary D.K."/>
            <person name="Kim J."/>
        </authorList>
    </citation>
    <scope>NUCLEOTIDE SEQUENCE [LARGE SCALE GENOMIC DNA]</scope>
    <source>
        <strain evidence="12 13">KACC 19175</strain>
    </source>
</reference>
<evidence type="ECO:0000256" key="2">
    <source>
        <dbReference type="ARBA" id="ARBA00004496"/>
    </source>
</evidence>
<keyword evidence="7" id="KW-0963">Cytoplasm</keyword>
<dbReference type="GO" id="GO:0005737">
    <property type="term" value="C:cytoplasm"/>
    <property type="evidence" value="ECO:0007669"/>
    <property type="project" value="UniProtKB-SubCell"/>
</dbReference>
<comment type="subcellular location">
    <subcellularLocation>
        <location evidence="2">Cytoplasm</location>
    </subcellularLocation>
</comment>
<evidence type="ECO:0000256" key="9">
    <source>
        <dbReference type="ARBA" id="ARBA00022801"/>
    </source>
</evidence>
<evidence type="ECO:0000313" key="12">
    <source>
        <dbReference type="EMBL" id="MBL0392810.1"/>
    </source>
</evidence>
<dbReference type="EC" id="3.4.11.5" evidence="4"/>
<dbReference type="Pfam" id="PF00561">
    <property type="entry name" value="Abhydrolase_1"/>
    <property type="match status" value="1"/>
</dbReference>
<keyword evidence="9 12" id="KW-0378">Hydrolase</keyword>
<evidence type="ECO:0000256" key="3">
    <source>
        <dbReference type="ARBA" id="ARBA00010088"/>
    </source>
</evidence>
<organism evidence="12 13">
    <name type="scientific">Ramlibacter monticola</name>
    <dbReference type="NCBI Taxonomy" id="1926872"/>
    <lineage>
        <taxon>Bacteria</taxon>
        <taxon>Pseudomonadati</taxon>
        <taxon>Pseudomonadota</taxon>
        <taxon>Betaproteobacteria</taxon>
        <taxon>Burkholderiales</taxon>
        <taxon>Comamonadaceae</taxon>
        <taxon>Ramlibacter</taxon>
    </lineage>
</organism>
<dbReference type="PRINTS" id="PR00793">
    <property type="entry name" value="PROAMNOPTASE"/>
</dbReference>
<dbReference type="Proteomes" id="UP000599109">
    <property type="component" value="Unassembled WGS sequence"/>
</dbReference>
<sequence>MVHRLPVGGGHVLHVEEHGNPAGLPALVLHGGPGSGSSPLQRSFFDPARYCILCPDQRGAGQSTPRGRIEDNTLAHLLADLRLLRQHLRIGRWLVVGGSWGATLAVLHAADQPEAVSGLLLRNPFLARAADIGAFFAAAGLPESIVHVFATGPVAAQRAAAARWWDAEQRLEGRDPVPPADAASLARLVDRYRVQSHYLRHGCWLPSEGLPACCEQVPAIPVVILQGEDDAICPPEGAQVLQRALGARATLRLVPGAGHDPSHPAMAAAMREALRTFPSGPLTAGLAEPPPAALP</sequence>
<dbReference type="GO" id="GO:0004177">
    <property type="term" value="F:aminopeptidase activity"/>
    <property type="evidence" value="ECO:0007669"/>
    <property type="project" value="UniProtKB-KW"/>
</dbReference>
<dbReference type="PANTHER" id="PTHR43722">
    <property type="entry name" value="PROLINE IMINOPEPTIDASE"/>
    <property type="match status" value="1"/>
</dbReference>
<evidence type="ECO:0000256" key="10">
    <source>
        <dbReference type="ARBA" id="ARBA00029605"/>
    </source>
</evidence>
<evidence type="ECO:0000256" key="8">
    <source>
        <dbReference type="ARBA" id="ARBA00022670"/>
    </source>
</evidence>
<dbReference type="GO" id="GO:0006508">
    <property type="term" value="P:proteolysis"/>
    <property type="evidence" value="ECO:0007669"/>
    <property type="project" value="UniProtKB-KW"/>
</dbReference>
<evidence type="ECO:0000256" key="7">
    <source>
        <dbReference type="ARBA" id="ARBA00022490"/>
    </source>
</evidence>
<feature type="domain" description="AB hydrolase-1" evidence="11">
    <location>
        <begin position="27"/>
        <end position="261"/>
    </location>
</feature>